<name>A0AC35F796_9BILA</name>
<dbReference type="WBParaSite" id="PS1159_v2.g13859.t1">
    <property type="protein sequence ID" value="PS1159_v2.g13859.t1"/>
    <property type="gene ID" value="PS1159_v2.g13859"/>
</dbReference>
<proteinExistence type="predicted"/>
<protein>
    <submittedName>
        <fullName evidence="2">Uncharacterized protein</fullName>
    </submittedName>
</protein>
<organism evidence="1 2">
    <name type="scientific">Panagrolaimus sp. PS1159</name>
    <dbReference type="NCBI Taxonomy" id="55785"/>
    <lineage>
        <taxon>Eukaryota</taxon>
        <taxon>Metazoa</taxon>
        <taxon>Ecdysozoa</taxon>
        <taxon>Nematoda</taxon>
        <taxon>Chromadorea</taxon>
        <taxon>Rhabditida</taxon>
        <taxon>Tylenchina</taxon>
        <taxon>Panagrolaimomorpha</taxon>
        <taxon>Panagrolaimoidea</taxon>
        <taxon>Panagrolaimidae</taxon>
        <taxon>Panagrolaimus</taxon>
    </lineage>
</organism>
<dbReference type="Proteomes" id="UP000887580">
    <property type="component" value="Unplaced"/>
</dbReference>
<reference evidence="2" key="1">
    <citation type="submission" date="2022-11" db="UniProtKB">
        <authorList>
            <consortium name="WormBaseParasite"/>
        </authorList>
    </citation>
    <scope>IDENTIFICATION</scope>
</reference>
<accession>A0AC35F796</accession>
<evidence type="ECO:0000313" key="1">
    <source>
        <dbReference type="Proteomes" id="UP000887580"/>
    </source>
</evidence>
<evidence type="ECO:0000313" key="2">
    <source>
        <dbReference type="WBParaSite" id="PS1159_v2.g13859.t1"/>
    </source>
</evidence>
<sequence length="384" mass="43727">MKFYKLFATSLNQKPWKKSTNFEKLSIIVYTLGRISLLIVSCYIFICCVYLFAKACTVLAIYGYGDLIIHSIWMRNDLAASVVGILVTIILQSNNAVVCILISMVAGNLVTLHQANFITLGSQIGITFVNAYYSLELRKRDYFEIYYAVGIMNDVTNFLCYIVILPVEIYASPIESTAKFILERWRNTCPKLTTLTAITQPFIDIWIQIDDTFILPTTDSYIYHKPTKFVIHRCIHLETAEPIFCPYSHIFRYSKMSDKSIVIIIGSITLFALILSQIIMGILLHSLCDGIFSENLMIFINKIACFKIIWFLDWIIDFFMMFIGFILYPIIEPHTLFSPKHNPYAKLNPTRAHRLYPMLLGANLGQSLGGVAAAFAVPAGVLYK</sequence>